<dbReference type="EMBL" id="REGN01013218">
    <property type="protein sequence ID" value="RMZ94214.1"/>
    <property type="molecule type" value="Genomic_DNA"/>
</dbReference>
<dbReference type="PROSITE" id="PS50297">
    <property type="entry name" value="ANK_REP_REGION"/>
    <property type="match status" value="1"/>
</dbReference>
<reference evidence="2 3" key="1">
    <citation type="journal article" date="2018" name="Sci. Rep.">
        <title>Genomic signatures of local adaptation to the degree of environmental predictability in rotifers.</title>
        <authorList>
            <person name="Franch-Gras L."/>
            <person name="Hahn C."/>
            <person name="Garcia-Roger E.M."/>
            <person name="Carmona M.J."/>
            <person name="Serra M."/>
            <person name="Gomez A."/>
        </authorList>
    </citation>
    <scope>NUCLEOTIDE SEQUENCE [LARGE SCALE GENOMIC DNA]</scope>
    <source>
        <strain evidence="2">HYR1</strain>
    </source>
</reference>
<sequence length="1041" mass="119648">MEKYNIYGWSALHEACYKGYTNAITRFLDYARETGKNLIEQKTIDDYETTPIMIAALGGHLEVVDLLVKNGANFNAQLKFQESSHGIIEVACIRQNVDMLVYMYDLIPDIATRIKNLLTCTKFDNETRASIGRTVETLSRGYSIVIKKLSKFKAETHESRLVYLFEKDKLISYRLFNLADFGSSLATFLRLNETNEDAITSCMLTLVNVAENDAIRSQFLSSHGLKYMISFIDNHKKNLTSTLCHCLDILRRQNKQTFMENSFDDFEESREKFELNCEPKSSWLDYASIGQALDTLCKHEDCLIFVNKNAFNQIIIDYIKILFDYTNFCRYVELMNGEETIYSELAEIVNKGENGLIFEQFIGAYLSCLGNLTHFSKTNKKIILSSNLFELMLNFWNQVSLLTRKSSNRKNEIYKLNYFSSDSSLLSFNEYSDQSSGSHYQNADTQSILHSILSNEGTNSSKMNYINKVIDMITPVLVKNLKMTIIECIGKVFYHNDDLKKKYIFPSDVYYFTKANYTQKEEINIWVLSTVRFIKFLISYLDAITFIDREYQLQVLGFIRYLTDDDQVMQNRLIHIDSAFSSALVNNFRNFLRKSSHISIRTSALLCLWSLTGEKNYQDCFDRKSTIYRAVGAQKFVDTLFDSNEQLILICLEALTCISNSPPYREADSNRLVYTQDDLAQVHAASALVRILKTQNSSVLFACLRTISAMCVSIGYHCSIRNQSQLEKLGAINQIVDVLFRKSTTNRLKSEAFSSLAALCFTNSNNRKSLRAFLGAKMEKFVQELISLLIEGVSMEVENLAQKIEVLDTQITCGLAICTFSYKNDDFIRKIIMDNGRIRWHVFAQILQNLEECLEKSYLRNKELFFECQRLKCLYGFFVTALHNLITDADQDPRAIGMQILANTVPQSDNTYLRSIACDFIGRLASYNDCLIESLLSIDVIEILVCSLIENQELNEINLVGNTEKGCAAITIGFFTSLKAEARRVLLRLAREHPQIVDVLAFFNEQLHIDLVMQWNHFKEMDQAAKKEIKFHTDKTRRAKI</sequence>
<dbReference type="PANTHER" id="PTHR46464">
    <property type="entry name" value="ANK_REP_REGION DOMAIN-CONTAINING PROTEIN"/>
    <property type="match status" value="1"/>
</dbReference>
<gene>
    <name evidence="2" type="ORF">BpHYR1_004842</name>
</gene>
<dbReference type="OrthoDB" id="1683831at2759"/>
<dbReference type="SMART" id="SM00248">
    <property type="entry name" value="ANK"/>
    <property type="match status" value="3"/>
</dbReference>
<dbReference type="InterPro" id="IPR002110">
    <property type="entry name" value="Ankyrin_rpt"/>
</dbReference>
<feature type="repeat" description="ANK" evidence="1">
    <location>
        <begin position="47"/>
        <end position="79"/>
    </location>
</feature>
<dbReference type="Gene3D" id="1.25.40.20">
    <property type="entry name" value="Ankyrin repeat-containing domain"/>
    <property type="match status" value="1"/>
</dbReference>
<dbReference type="InterPro" id="IPR043379">
    <property type="entry name" value="ANKAR"/>
</dbReference>
<dbReference type="InterPro" id="IPR036770">
    <property type="entry name" value="Ankyrin_rpt-contain_sf"/>
</dbReference>
<dbReference type="PROSITE" id="PS50088">
    <property type="entry name" value="ANK_REPEAT"/>
    <property type="match status" value="1"/>
</dbReference>
<dbReference type="STRING" id="10195.A0A3M7P6B4"/>
<keyword evidence="1" id="KW-0040">ANK repeat</keyword>
<accession>A0A3M7P6B4</accession>
<comment type="caution">
    <text evidence="2">The sequence shown here is derived from an EMBL/GenBank/DDBJ whole genome shotgun (WGS) entry which is preliminary data.</text>
</comment>
<dbReference type="AlphaFoldDB" id="A0A3M7P6B4"/>
<dbReference type="Gene3D" id="1.25.10.10">
    <property type="entry name" value="Leucine-rich Repeat Variant"/>
    <property type="match status" value="1"/>
</dbReference>
<protein>
    <submittedName>
        <fullName evidence="2">Ankyrin and armadillo repeat-containing-like</fullName>
    </submittedName>
</protein>
<dbReference type="SUPFAM" id="SSF48371">
    <property type="entry name" value="ARM repeat"/>
    <property type="match status" value="2"/>
</dbReference>
<dbReference type="Pfam" id="PF12796">
    <property type="entry name" value="Ank_2"/>
    <property type="match status" value="1"/>
</dbReference>
<evidence type="ECO:0000313" key="3">
    <source>
        <dbReference type="Proteomes" id="UP000276133"/>
    </source>
</evidence>
<name>A0A3M7P6B4_BRAPC</name>
<dbReference type="Proteomes" id="UP000276133">
    <property type="component" value="Unassembled WGS sequence"/>
</dbReference>
<dbReference type="InterPro" id="IPR011989">
    <property type="entry name" value="ARM-like"/>
</dbReference>
<dbReference type="InterPro" id="IPR016024">
    <property type="entry name" value="ARM-type_fold"/>
</dbReference>
<organism evidence="2 3">
    <name type="scientific">Brachionus plicatilis</name>
    <name type="common">Marine rotifer</name>
    <name type="synonym">Brachionus muelleri</name>
    <dbReference type="NCBI Taxonomy" id="10195"/>
    <lineage>
        <taxon>Eukaryota</taxon>
        <taxon>Metazoa</taxon>
        <taxon>Spiralia</taxon>
        <taxon>Gnathifera</taxon>
        <taxon>Rotifera</taxon>
        <taxon>Eurotatoria</taxon>
        <taxon>Monogononta</taxon>
        <taxon>Pseudotrocha</taxon>
        <taxon>Ploima</taxon>
        <taxon>Brachionidae</taxon>
        <taxon>Brachionus</taxon>
    </lineage>
</organism>
<evidence type="ECO:0000313" key="2">
    <source>
        <dbReference type="EMBL" id="RMZ94214.1"/>
    </source>
</evidence>
<dbReference type="PANTHER" id="PTHR46464:SF2">
    <property type="entry name" value="ANKYRIN AND ARMADILLO REPEAT-CONTAINING PROTEIN"/>
    <property type="match status" value="1"/>
</dbReference>
<dbReference type="SUPFAM" id="SSF48403">
    <property type="entry name" value="Ankyrin repeat"/>
    <property type="match status" value="1"/>
</dbReference>
<evidence type="ECO:0000256" key="1">
    <source>
        <dbReference type="PROSITE-ProRule" id="PRU00023"/>
    </source>
</evidence>
<proteinExistence type="predicted"/>
<keyword evidence="3" id="KW-1185">Reference proteome</keyword>